<reference evidence="3" key="1">
    <citation type="submission" date="2022-09" db="EMBL/GenBank/DDBJ databases">
        <title>Fusarium specimens isolated from Avocado Roots.</title>
        <authorList>
            <person name="Stajich J."/>
            <person name="Roper C."/>
            <person name="Heimlech-Rivalta G."/>
        </authorList>
    </citation>
    <scope>NUCLEOTIDE SEQUENCE</scope>
    <source>
        <strain evidence="3">CF00136</strain>
    </source>
</reference>
<dbReference type="GO" id="GO:0006754">
    <property type="term" value="P:ATP biosynthetic process"/>
    <property type="evidence" value="ECO:0007669"/>
    <property type="project" value="TreeGrafter"/>
</dbReference>
<accession>A0A9W8VMH3</accession>
<dbReference type="PROSITE" id="PS51462">
    <property type="entry name" value="NUDIX"/>
    <property type="match status" value="1"/>
</dbReference>
<dbReference type="InterPro" id="IPR020084">
    <property type="entry name" value="NUDIX_hydrolase_CS"/>
</dbReference>
<dbReference type="AlphaFoldDB" id="A0A9W8VMH3"/>
<dbReference type="PANTHER" id="PTHR21340:SF0">
    <property type="entry name" value="BIS(5'-NUCLEOSYL)-TETRAPHOSPHATASE [ASYMMETRICAL]"/>
    <property type="match status" value="1"/>
</dbReference>
<dbReference type="PROSITE" id="PS00893">
    <property type="entry name" value="NUDIX_BOX"/>
    <property type="match status" value="1"/>
</dbReference>
<evidence type="ECO:0000256" key="1">
    <source>
        <dbReference type="ARBA" id="ARBA00022801"/>
    </source>
</evidence>
<dbReference type="InterPro" id="IPR051325">
    <property type="entry name" value="Nudix_hydrolase_domain"/>
</dbReference>
<dbReference type="Pfam" id="PF00293">
    <property type="entry name" value="NUDIX"/>
    <property type="match status" value="1"/>
</dbReference>
<dbReference type="Gene3D" id="3.90.79.10">
    <property type="entry name" value="Nucleoside Triphosphate Pyrophosphohydrolase"/>
    <property type="match status" value="1"/>
</dbReference>
<dbReference type="PANTHER" id="PTHR21340">
    <property type="entry name" value="DIADENOSINE 5,5-P1,P4-TETRAPHOSPHATE PYROPHOSPHOHYDROLASE MUTT"/>
    <property type="match status" value="1"/>
</dbReference>
<proteinExistence type="predicted"/>
<comment type="caution">
    <text evidence="3">The sequence shown here is derived from an EMBL/GenBank/DDBJ whole genome shotgun (WGS) entry which is preliminary data.</text>
</comment>
<dbReference type="GO" id="GO:0006167">
    <property type="term" value="P:AMP biosynthetic process"/>
    <property type="evidence" value="ECO:0007669"/>
    <property type="project" value="TreeGrafter"/>
</dbReference>
<sequence length="175" mass="19292">MASAARSLFFSDQFAISCGTVSLDIKKVKVLLILWRKTGEYMLPKGRKDLGEPLERTALRETFEETGVQAQLFPVDIASLATTANGKGRPKAITEPIAVSQRRASGGVLKIIFWYVAIADSTTPPEEGTQQENEDYETVWADFEDVSSVLSHEDDRRITRAAIEVVREGATPACK</sequence>
<dbReference type="SUPFAM" id="SSF55811">
    <property type="entry name" value="Nudix"/>
    <property type="match status" value="1"/>
</dbReference>
<name>A0A9W8VMH3_9HYPO</name>
<keyword evidence="4" id="KW-1185">Reference proteome</keyword>
<dbReference type="Proteomes" id="UP001152049">
    <property type="component" value="Unassembled WGS sequence"/>
</dbReference>
<keyword evidence="1" id="KW-0378">Hydrolase</keyword>
<dbReference type="InterPro" id="IPR000086">
    <property type="entry name" value="NUDIX_hydrolase_dom"/>
</dbReference>
<protein>
    <recommendedName>
        <fullName evidence="2">Nudix hydrolase domain-containing protein</fullName>
    </recommendedName>
</protein>
<dbReference type="EMBL" id="JAOQAZ010000003">
    <property type="protein sequence ID" value="KAJ4268820.1"/>
    <property type="molecule type" value="Genomic_DNA"/>
</dbReference>
<organism evidence="3 4">
    <name type="scientific">Fusarium torreyae</name>
    <dbReference type="NCBI Taxonomy" id="1237075"/>
    <lineage>
        <taxon>Eukaryota</taxon>
        <taxon>Fungi</taxon>
        <taxon>Dikarya</taxon>
        <taxon>Ascomycota</taxon>
        <taxon>Pezizomycotina</taxon>
        <taxon>Sordariomycetes</taxon>
        <taxon>Hypocreomycetidae</taxon>
        <taxon>Hypocreales</taxon>
        <taxon>Nectriaceae</taxon>
        <taxon>Fusarium</taxon>
    </lineage>
</organism>
<dbReference type="OrthoDB" id="10259236at2759"/>
<gene>
    <name evidence="3" type="ORF">NW762_002890</name>
</gene>
<evidence type="ECO:0000259" key="2">
    <source>
        <dbReference type="PROSITE" id="PS51462"/>
    </source>
</evidence>
<evidence type="ECO:0000313" key="3">
    <source>
        <dbReference type="EMBL" id="KAJ4268820.1"/>
    </source>
</evidence>
<dbReference type="InterPro" id="IPR015797">
    <property type="entry name" value="NUDIX_hydrolase-like_dom_sf"/>
</dbReference>
<feature type="domain" description="Nudix hydrolase" evidence="2">
    <location>
        <begin position="11"/>
        <end position="164"/>
    </location>
</feature>
<dbReference type="GO" id="GO:0004081">
    <property type="term" value="F:bis(5'-nucleosyl)-tetraphosphatase (asymmetrical) activity"/>
    <property type="evidence" value="ECO:0007669"/>
    <property type="project" value="TreeGrafter"/>
</dbReference>
<evidence type="ECO:0000313" key="4">
    <source>
        <dbReference type="Proteomes" id="UP001152049"/>
    </source>
</evidence>